<organism evidence="1 2">
    <name type="scientific">Sorghum bicolor</name>
    <name type="common">Sorghum</name>
    <name type="synonym">Sorghum vulgare</name>
    <dbReference type="NCBI Taxonomy" id="4558"/>
    <lineage>
        <taxon>Eukaryota</taxon>
        <taxon>Viridiplantae</taxon>
        <taxon>Streptophyta</taxon>
        <taxon>Embryophyta</taxon>
        <taxon>Tracheophyta</taxon>
        <taxon>Spermatophyta</taxon>
        <taxon>Magnoliopsida</taxon>
        <taxon>Liliopsida</taxon>
        <taxon>Poales</taxon>
        <taxon>Poaceae</taxon>
        <taxon>PACMAD clade</taxon>
        <taxon>Panicoideae</taxon>
        <taxon>Andropogonodae</taxon>
        <taxon>Andropogoneae</taxon>
        <taxon>Sorghinae</taxon>
        <taxon>Sorghum</taxon>
    </lineage>
</organism>
<reference evidence="1 2" key="1">
    <citation type="journal article" date="2009" name="Nature">
        <title>The Sorghum bicolor genome and the diversification of grasses.</title>
        <authorList>
            <person name="Paterson A.H."/>
            <person name="Bowers J.E."/>
            <person name="Bruggmann R."/>
            <person name="Dubchak I."/>
            <person name="Grimwood J."/>
            <person name="Gundlach H."/>
            <person name="Haberer G."/>
            <person name="Hellsten U."/>
            <person name="Mitros T."/>
            <person name="Poliakov A."/>
            <person name="Schmutz J."/>
            <person name="Spannagl M."/>
            <person name="Tang H."/>
            <person name="Wang X."/>
            <person name="Wicker T."/>
            <person name="Bharti A.K."/>
            <person name="Chapman J."/>
            <person name="Feltus F.A."/>
            <person name="Gowik U."/>
            <person name="Grigoriev I.V."/>
            <person name="Lyons E."/>
            <person name="Maher C.A."/>
            <person name="Martis M."/>
            <person name="Narechania A."/>
            <person name="Otillar R.P."/>
            <person name="Penning B.W."/>
            <person name="Salamov A.A."/>
            <person name="Wang Y."/>
            <person name="Zhang L."/>
            <person name="Carpita N.C."/>
            <person name="Freeling M."/>
            <person name="Gingle A.R."/>
            <person name="Hash C.T."/>
            <person name="Keller B."/>
            <person name="Klein P."/>
            <person name="Kresovich S."/>
            <person name="McCann M.C."/>
            <person name="Ming R."/>
            <person name="Peterson D.G."/>
            <person name="Mehboob-ur-Rahman"/>
            <person name="Ware D."/>
            <person name="Westhoff P."/>
            <person name="Mayer K.F."/>
            <person name="Messing J."/>
            <person name="Rokhsar D.S."/>
        </authorList>
    </citation>
    <scope>NUCLEOTIDE SEQUENCE [LARGE SCALE GENOMIC DNA]</scope>
    <source>
        <strain evidence="2">cv. BTx623</strain>
    </source>
</reference>
<evidence type="ECO:0000313" key="1">
    <source>
        <dbReference type="EMBL" id="OQU87060.1"/>
    </source>
</evidence>
<dbReference type="Proteomes" id="UP000000768">
    <property type="component" value="Chromosome 3"/>
</dbReference>
<proteinExistence type="predicted"/>
<protein>
    <submittedName>
        <fullName evidence="1">Uncharacterized protein</fullName>
    </submittedName>
</protein>
<dbReference type="Gramene" id="OQU87060">
    <property type="protein sequence ID" value="OQU87060"/>
    <property type="gene ID" value="SORBI_3003G199001"/>
</dbReference>
<reference evidence="2" key="2">
    <citation type="journal article" date="2018" name="Plant J.">
        <title>The Sorghum bicolor reference genome: improved assembly, gene annotations, a transcriptome atlas, and signatures of genome organization.</title>
        <authorList>
            <person name="McCormick R.F."/>
            <person name="Truong S.K."/>
            <person name="Sreedasyam A."/>
            <person name="Jenkins J."/>
            <person name="Shu S."/>
            <person name="Sims D."/>
            <person name="Kennedy M."/>
            <person name="Amirebrahimi M."/>
            <person name="Weers B.D."/>
            <person name="McKinley B."/>
            <person name="Mattison A."/>
            <person name="Morishige D.T."/>
            <person name="Grimwood J."/>
            <person name="Schmutz J."/>
            <person name="Mullet J.E."/>
        </authorList>
    </citation>
    <scope>NUCLEOTIDE SEQUENCE [LARGE SCALE GENOMIC DNA]</scope>
    <source>
        <strain evidence="2">cv. BTx623</strain>
    </source>
</reference>
<dbReference type="AlphaFoldDB" id="A0A1W0VY56"/>
<evidence type="ECO:0000313" key="2">
    <source>
        <dbReference type="Proteomes" id="UP000000768"/>
    </source>
</evidence>
<name>A0A1W0VY56_SORBI</name>
<accession>A0A1W0VY56</accession>
<keyword evidence="2" id="KW-1185">Reference proteome</keyword>
<dbReference type="EMBL" id="CM000762">
    <property type="protein sequence ID" value="OQU87060.1"/>
    <property type="molecule type" value="Genomic_DNA"/>
</dbReference>
<dbReference type="InParanoid" id="A0A1W0VY56"/>
<sequence>MYLGNHSRLEENEDSGYMTTLSSLPRRCQLSFRCLPHWCRPGKAFREVL</sequence>
<gene>
    <name evidence="1" type="ORF">SORBI_3003G199001</name>
</gene>